<name>A0C404_PARTE</name>
<dbReference type="Pfam" id="PF00069">
    <property type="entry name" value="Pkinase"/>
    <property type="match status" value="1"/>
</dbReference>
<dbReference type="AlphaFoldDB" id="A0C404"/>
<dbReference type="STRING" id="5888.A0C404"/>
<keyword evidence="3" id="KW-0808">Transferase</keyword>
<dbReference type="PANTHER" id="PTHR24356:SF374">
    <property type="entry name" value="PROTEIN KINASE DOMAIN-CONTAINING PROTEIN"/>
    <property type="match status" value="1"/>
</dbReference>
<dbReference type="KEGG" id="ptm:GSPATT00035001001"/>
<evidence type="ECO:0000313" key="13">
    <source>
        <dbReference type="EMBL" id="CAK65521.1"/>
    </source>
</evidence>
<organism evidence="13 14">
    <name type="scientific">Paramecium tetraurelia</name>
    <dbReference type="NCBI Taxonomy" id="5888"/>
    <lineage>
        <taxon>Eukaryota</taxon>
        <taxon>Sar</taxon>
        <taxon>Alveolata</taxon>
        <taxon>Ciliophora</taxon>
        <taxon>Intramacronucleata</taxon>
        <taxon>Oligohymenophorea</taxon>
        <taxon>Peniculida</taxon>
        <taxon>Parameciidae</taxon>
        <taxon>Paramecium</taxon>
    </lineage>
</organism>
<evidence type="ECO:0000256" key="10">
    <source>
        <dbReference type="RuleBase" id="RU000304"/>
    </source>
</evidence>
<feature type="domain" description="AGC-kinase C-terminal" evidence="12">
    <location>
        <begin position="383"/>
        <end position="447"/>
    </location>
</feature>
<gene>
    <name evidence="13" type="ORF">GSPATT00035001001</name>
</gene>
<evidence type="ECO:0000256" key="8">
    <source>
        <dbReference type="ARBA" id="ARBA00048679"/>
    </source>
</evidence>
<dbReference type="InterPro" id="IPR017441">
    <property type="entry name" value="Protein_kinase_ATP_BS"/>
</dbReference>
<dbReference type="GO" id="GO:0004674">
    <property type="term" value="F:protein serine/threonine kinase activity"/>
    <property type="evidence" value="ECO:0000318"/>
    <property type="project" value="GO_Central"/>
</dbReference>
<keyword evidence="4 9" id="KW-0547">Nucleotide-binding</keyword>
<dbReference type="GO" id="GO:0005524">
    <property type="term" value="F:ATP binding"/>
    <property type="evidence" value="ECO:0007669"/>
    <property type="project" value="UniProtKB-UniRule"/>
</dbReference>
<evidence type="ECO:0000256" key="5">
    <source>
        <dbReference type="ARBA" id="ARBA00022777"/>
    </source>
</evidence>
<evidence type="ECO:0000256" key="4">
    <source>
        <dbReference type="ARBA" id="ARBA00022741"/>
    </source>
</evidence>
<keyword evidence="5" id="KW-0418">Kinase</keyword>
<dbReference type="InterPro" id="IPR008271">
    <property type="entry name" value="Ser/Thr_kinase_AS"/>
</dbReference>
<dbReference type="HOGENOM" id="CLU_000288_63_5_1"/>
<sequence length="447" mass="51831">MFKKGTNIRDLFAESEKPIQIILKRRASQDSRIDSDILVPPLVSVSPKLMAQPKFSVHVSQAQIHSPERKTYYLGELKTTKRKPLPHSNSITIKVAIFGIKFKNTNLSTTLTTNQYNTYVGKINYTLKFVIGWGGFGKVWKVEHKRSRQIFAMKELQKAKILGKNSVKSVLNEKNLLSKLKHPFIVNIVAAFQDRETLYLVMDYLPGGDLRFHLILNKQFKEDQIKFFIGCLILGLEYMHTNQIIHRDLKPENLVFDQQGYLRITDLGIARLHKLDNHNETSGTPGYMAPEVLLRQNHSYGVDYFALGVMTYELITRKRPYTGRSRKEVRDEILGRQVLLSQKECPNYSASIIDFTNKLIQRKQSLRLGIGGISQLKDHPWFNGFDWVSLYSKKMAAPYQPKCEEYNRKLQQGHQESDKTLIEEFTKQLRIKEVQQQFDGYTYIHSQ</sequence>
<dbReference type="Proteomes" id="UP000000600">
    <property type="component" value="Unassembled WGS sequence"/>
</dbReference>
<dbReference type="EC" id="2.7.11.1" evidence="1"/>
<dbReference type="InterPro" id="IPR011009">
    <property type="entry name" value="Kinase-like_dom_sf"/>
</dbReference>
<evidence type="ECO:0000256" key="3">
    <source>
        <dbReference type="ARBA" id="ARBA00022679"/>
    </source>
</evidence>
<dbReference type="PROSITE" id="PS00108">
    <property type="entry name" value="PROTEIN_KINASE_ST"/>
    <property type="match status" value="1"/>
</dbReference>
<dbReference type="InParanoid" id="A0C404"/>
<evidence type="ECO:0000256" key="7">
    <source>
        <dbReference type="ARBA" id="ARBA00047899"/>
    </source>
</evidence>
<dbReference type="Gene3D" id="1.10.510.10">
    <property type="entry name" value="Transferase(Phosphotransferase) domain 1"/>
    <property type="match status" value="1"/>
</dbReference>
<evidence type="ECO:0000256" key="9">
    <source>
        <dbReference type="PROSITE-ProRule" id="PRU10141"/>
    </source>
</evidence>
<dbReference type="PROSITE" id="PS50011">
    <property type="entry name" value="PROTEIN_KINASE_DOM"/>
    <property type="match status" value="1"/>
</dbReference>
<protein>
    <recommendedName>
        <fullName evidence="1">non-specific serine/threonine protein kinase</fullName>
        <ecNumber evidence="1">2.7.11.1</ecNumber>
    </recommendedName>
</protein>
<comment type="catalytic activity">
    <reaction evidence="8">
        <text>L-seryl-[protein] + ATP = O-phospho-L-seryl-[protein] + ADP + H(+)</text>
        <dbReference type="Rhea" id="RHEA:17989"/>
        <dbReference type="Rhea" id="RHEA-COMP:9863"/>
        <dbReference type="Rhea" id="RHEA-COMP:11604"/>
        <dbReference type="ChEBI" id="CHEBI:15378"/>
        <dbReference type="ChEBI" id="CHEBI:29999"/>
        <dbReference type="ChEBI" id="CHEBI:30616"/>
        <dbReference type="ChEBI" id="CHEBI:83421"/>
        <dbReference type="ChEBI" id="CHEBI:456216"/>
        <dbReference type="EC" id="2.7.11.1"/>
    </reaction>
</comment>
<dbReference type="OrthoDB" id="292554at2759"/>
<evidence type="ECO:0000313" key="14">
    <source>
        <dbReference type="Proteomes" id="UP000000600"/>
    </source>
</evidence>
<keyword evidence="2 10" id="KW-0723">Serine/threonine-protein kinase</keyword>
<dbReference type="GeneID" id="5018703"/>
<evidence type="ECO:0000256" key="1">
    <source>
        <dbReference type="ARBA" id="ARBA00012513"/>
    </source>
</evidence>
<dbReference type="SUPFAM" id="SSF56112">
    <property type="entry name" value="Protein kinase-like (PK-like)"/>
    <property type="match status" value="1"/>
</dbReference>
<keyword evidence="14" id="KW-1185">Reference proteome</keyword>
<dbReference type="PANTHER" id="PTHR24356">
    <property type="entry name" value="SERINE/THREONINE-PROTEIN KINASE"/>
    <property type="match status" value="1"/>
</dbReference>
<accession>A0C404</accession>
<feature type="domain" description="Protein kinase" evidence="11">
    <location>
        <begin position="125"/>
        <end position="382"/>
    </location>
</feature>
<reference evidence="13 14" key="1">
    <citation type="journal article" date="2006" name="Nature">
        <title>Global trends of whole-genome duplications revealed by the ciliate Paramecium tetraurelia.</title>
        <authorList>
            <consortium name="Genoscope"/>
            <person name="Aury J.-M."/>
            <person name="Jaillon O."/>
            <person name="Duret L."/>
            <person name="Noel B."/>
            <person name="Jubin C."/>
            <person name="Porcel B.M."/>
            <person name="Segurens B."/>
            <person name="Daubin V."/>
            <person name="Anthouard V."/>
            <person name="Aiach N."/>
            <person name="Arnaiz O."/>
            <person name="Billaut A."/>
            <person name="Beisson J."/>
            <person name="Blanc I."/>
            <person name="Bouhouche K."/>
            <person name="Camara F."/>
            <person name="Duharcourt S."/>
            <person name="Guigo R."/>
            <person name="Gogendeau D."/>
            <person name="Katinka M."/>
            <person name="Keller A.-M."/>
            <person name="Kissmehl R."/>
            <person name="Klotz C."/>
            <person name="Koll F."/>
            <person name="Le Moue A."/>
            <person name="Lepere C."/>
            <person name="Malinsky S."/>
            <person name="Nowacki M."/>
            <person name="Nowak J.K."/>
            <person name="Plattner H."/>
            <person name="Poulain J."/>
            <person name="Ruiz F."/>
            <person name="Serrano V."/>
            <person name="Zagulski M."/>
            <person name="Dessen P."/>
            <person name="Betermier M."/>
            <person name="Weissenbach J."/>
            <person name="Scarpelli C."/>
            <person name="Schachter V."/>
            <person name="Sperling L."/>
            <person name="Meyer E."/>
            <person name="Cohen J."/>
            <person name="Wincker P."/>
        </authorList>
    </citation>
    <scope>NUCLEOTIDE SEQUENCE [LARGE SCALE GENOMIC DNA]</scope>
    <source>
        <strain evidence="13 14">Stock d4-2</strain>
    </source>
</reference>
<dbReference type="eggNOG" id="KOG0598">
    <property type="taxonomic scope" value="Eukaryota"/>
</dbReference>
<proteinExistence type="inferred from homology"/>
<comment type="catalytic activity">
    <reaction evidence="7">
        <text>L-threonyl-[protein] + ATP = O-phospho-L-threonyl-[protein] + ADP + H(+)</text>
        <dbReference type="Rhea" id="RHEA:46608"/>
        <dbReference type="Rhea" id="RHEA-COMP:11060"/>
        <dbReference type="Rhea" id="RHEA-COMP:11605"/>
        <dbReference type="ChEBI" id="CHEBI:15378"/>
        <dbReference type="ChEBI" id="CHEBI:30013"/>
        <dbReference type="ChEBI" id="CHEBI:30616"/>
        <dbReference type="ChEBI" id="CHEBI:61977"/>
        <dbReference type="ChEBI" id="CHEBI:456216"/>
        <dbReference type="EC" id="2.7.11.1"/>
    </reaction>
</comment>
<feature type="binding site" evidence="9">
    <location>
        <position position="154"/>
    </location>
    <ligand>
        <name>ATP</name>
        <dbReference type="ChEBI" id="CHEBI:30616"/>
    </ligand>
</feature>
<evidence type="ECO:0000256" key="6">
    <source>
        <dbReference type="ARBA" id="ARBA00022840"/>
    </source>
</evidence>
<dbReference type="FunFam" id="3.30.200.20:FF:000854">
    <property type="entry name" value="Uncharacterized protein"/>
    <property type="match status" value="1"/>
</dbReference>
<evidence type="ECO:0000259" key="11">
    <source>
        <dbReference type="PROSITE" id="PS50011"/>
    </source>
</evidence>
<dbReference type="InterPro" id="IPR000719">
    <property type="entry name" value="Prot_kinase_dom"/>
</dbReference>
<evidence type="ECO:0000259" key="12">
    <source>
        <dbReference type="PROSITE" id="PS51285"/>
    </source>
</evidence>
<dbReference type="PROSITE" id="PS51285">
    <property type="entry name" value="AGC_KINASE_CTER"/>
    <property type="match status" value="1"/>
</dbReference>
<dbReference type="InterPro" id="IPR000961">
    <property type="entry name" value="AGC-kinase_C"/>
</dbReference>
<evidence type="ECO:0000256" key="2">
    <source>
        <dbReference type="ARBA" id="ARBA00022527"/>
    </source>
</evidence>
<dbReference type="GO" id="GO:0035556">
    <property type="term" value="P:intracellular signal transduction"/>
    <property type="evidence" value="ECO:0000318"/>
    <property type="project" value="GO_Central"/>
</dbReference>
<dbReference type="EMBL" id="CT868039">
    <property type="protein sequence ID" value="CAK65521.1"/>
    <property type="molecule type" value="Genomic_DNA"/>
</dbReference>
<dbReference type="FunFam" id="1.10.510.10:FF:000454">
    <property type="entry name" value="Uncharacterized protein"/>
    <property type="match status" value="1"/>
</dbReference>
<dbReference type="PROSITE" id="PS00107">
    <property type="entry name" value="PROTEIN_KINASE_ATP"/>
    <property type="match status" value="1"/>
</dbReference>
<dbReference type="OMA" id="ERKTYYL"/>
<dbReference type="Gene3D" id="3.30.200.20">
    <property type="entry name" value="Phosphorylase Kinase, domain 1"/>
    <property type="match status" value="1"/>
</dbReference>
<dbReference type="RefSeq" id="XP_001432918.1">
    <property type="nucleotide sequence ID" value="XM_001432881.1"/>
</dbReference>
<dbReference type="InterPro" id="IPR050236">
    <property type="entry name" value="Ser_Thr_kinase_AGC"/>
</dbReference>
<keyword evidence="6 9" id="KW-0067">ATP-binding</keyword>
<dbReference type="SMART" id="SM00220">
    <property type="entry name" value="S_TKc"/>
    <property type="match status" value="1"/>
</dbReference>
<comment type="similarity">
    <text evidence="10">Belongs to the protein kinase superfamily.</text>
</comment>